<keyword evidence="10" id="KW-0539">Nucleus</keyword>
<proteinExistence type="inferred from homology"/>
<comment type="subcellular location">
    <subcellularLocation>
        <location evidence="1">Nucleus</location>
        <location evidence="1">Nucleoplasm</location>
    </subcellularLocation>
</comment>
<evidence type="ECO:0000256" key="9">
    <source>
        <dbReference type="ARBA" id="ARBA00023163"/>
    </source>
</evidence>
<keyword evidence="6" id="KW-0805">Transcription regulation</keyword>
<gene>
    <name evidence="14" type="ORF">HZH66_015367</name>
</gene>
<keyword evidence="4 12" id="KW-0863">Zinc-finger</keyword>
<evidence type="ECO:0000313" key="14">
    <source>
        <dbReference type="EMBL" id="KAF7378580.1"/>
    </source>
</evidence>
<dbReference type="Proteomes" id="UP000614350">
    <property type="component" value="Unassembled WGS sequence"/>
</dbReference>
<evidence type="ECO:0000256" key="5">
    <source>
        <dbReference type="ARBA" id="ARBA00022833"/>
    </source>
</evidence>
<keyword evidence="7" id="KW-0175">Coiled coil</keyword>
<evidence type="ECO:0000256" key="8">
    <source>
        <dbReference type="ARBA" id="ARBA00023125"/>
    </source>
</evidence>
<dbReference type="SMART" id="SM00980">
    <property type="entry name" value="THAP"/>
    <property type="match status" value="1"/>
</dbReference>
<protein>
    <recommendedName>
        <fullName evidence="13">THAP-type domain-containing protein</fullName>
    </recommendedName>
</protein>
<feature type="domain" description="THAP-type" evidence="13">
    <location>
        <begin position="1"/>
        <end position="82"/>
    </location>
</feature>
<dbReference type="EMBL" id="JACSEA010000025">
    <property type="protein sequence ID" value="KAF7378580.1"/>
    <property type="molecule type" value="Genomic_DNA"/>
</dbReference>
<comment type="caution">
    <text evidence="14">The sequence shown here is derived from an EMBL/GenBank/DDBJ whole genome shotgun (WGS) entry which is preliminary data.</text>
</comment>
<keyword evidence="15" id="KW-1185">Reference proteome</keyword>
<evidence type="ECO:0000256" key="11">
    <source>
        <dbReference type="ARBA" id="ARBA00023306"/>
    </source>
</evidence>
<evidence type="ECO:0000259" key="13">
    <source>
        <dbReference type="PROSITE" id="PS50950"/>
    </source>
</evidence>
<accession>A0A834IXS4</accession>
<dbReference type="Pfam" id="PF05485">
    <property type="entry name" value="THAP"/>
    <property type="match status" value="1"/>
</dbReference>
<dbReference type="AlphaFoldDB" id="A0A834IXS4"/>
<dbReference type="GO" id="GO:0008270">
    <property type="term" value="F:zinc ion binding"/>
    <property type="evidence" value="ECO:0007669"/>
    <property type="project" value="UniProtKB-KW"/>
</dbReference>
<evidence type="ECO:0000256" key="1">
    <source>
        <dbReference type="ARBA" id="ARBA00004642"/>
    </source>
</evidence>
<dbReference type="GO" id="GO:0005654">
    <property type="term" value="C:nucleoplasm"/>
    <property type="evidence" value="ECO:0007669"/>
    <property type="project" value="UniProtKB-SubCell"/>
</dbReference>
<evidence type="ECO:0000256" key="10">
    <source>
        <dbReference type="ARBA" id="ARBA00023242"/>
    </source>
</evidence>
<keyword evidence="9" id="KW-0804">Transcription</keyword>
<keyword evidence="3" id="KW-0479">Metal-binding</keyword>
<keyword evidence="11" id="KW-0131">Cell cycle</keyword>
<dbReference type="GO" id="GO:0043565">
    <property type="term" value="F:sequence-specific DNA binding"/>
    <property type="evidence" value="ECO:0007669"/>
    <property type="project" value="InterPro"/>
</dbReference>
<dbReference type="Gene3D" id="6.20.210.20">
    <property type="entry name" value="THAP domain"/>
    <property type="match status" value="1"/>
</dbReference>
<reference evidence="14" key="1">
    <citation type="journal article" date="2020" name="G3 (Bethesda)">
        <title>High-Quality Assemblies for Three Invasive Social Wasps from the &lt;i&gt;Vespula&lt;/i&gt; Genus.</title>
        <authorList>
            <person name="Harrop T.W.R."/>
            <person name="Guhlin J."/>
            <person name="McLaughlin G.M."/>
            <person name="Permina E."/>
            <person name="Stockwell P."/>
            <person name="Gilligan J."/>
            <person name="Le Lec M.F."/>
            <person name="Gruber M.A.M."/>
            <person name="Quinn O."/>
            <person name="Lovegrove M."/>
            <person name="Duncan E.J."/>
            <person name="Remnant E.J."/>
            <person name="Van Eeckhoven J."/>
            <person name="Graham B."/>
            <person name="Knapp R.A."/>
            <person name="Langford K.W."/>
            <person name="Kronenberg Z."/>
            <person name="Press M.O."/>
            <person name="Eacker S.M."/>
            <person name="Wilson-Rankin E.E."/>
            <person name="Purcell J."/>
            <person name="Lester P.J."/>
            <person name="Dearden P.K."/>
        </authorList>
    </citation>
    <scope>NUCLEOTIDE SEQUENCE</scope>
    <source>
        <strain evidence="14">Marl-1</strain>
    </source>
</reference>
<evidence type="ECO:0000313" key="15">
    <source>
        <dbReference type="Proteomes" id="UP000614350"/>
    </source>
</evidence>
<evidence type="ECO:0000256" key="3">
    <source>
        <dbReference type="ARBA" id="ARBA00022723"/>
    </source>
</evidence>
<dbReference type="PANTHER" id="PTHR46600:SF1">
    <property type="entry name" value="THAP DOMAIN-CONTAINING PROTEIN 1"/>
    <property type="match status" value="1"/>
</dbReference>
<evidence type="ECO:0000256" key="4">
    <source>
        <dbReference type="ARBA" id="ARBA00022771"/>
    </source>
</evidence>
<dbReference type="SMART" id="SM00692">
    <property type="entry name" value="DM3"/>
    <property type="match status" value="1"/>
</dbReference>
<comment type="similarity">
    <text evidence="2">Belongs to the THAP1 family.</text>
</comment>
<sequence length="241" mass="27481">MGKLCYLCNRKASNTENISLHSFPKHLTVRQKWLNVCGLNLNDDVSHSYICSVHFAETDINKCNAFGRSKSVIKPGAVPSMFITNPLVIGEVDKLSSKASANDCNDRCKNILSDTENTVEVSDKNCKSTFIKHKSKDDNTNDTALNHNSYNISKKKKRIFFELRYISEITTADVASPRRAERVIKLIKATDQQKLKRIKNLQDQTRKLKKRVTFLQSIVSRLKNKKMISEESGDTFMVKYI</sequence>
<keyword evidence="5" id="KW-0862">Zinc</keyword>
<dbReference type="PROSITE" id="PS50950">
    <property type="entry name" value="ZF_THAP"/>
    <property type="match status" value="1"/>
</dbReference>
<keyword evidence="8 12" id="KW-0238">DNA-binding</keyword>
<organism evidence="14 15">
    <name type="scientific">Vespula vulgaris</name>
    <name type="common">Yellow jacket</name>
    <name type="synonym">Wasp</name>
    <dbReference type="NCBI Taxonomy" id="7454"/>
    <lineage>
        <taxon>Eukaryota</taxon>
        <taxon>Metazoa</taxon>
        <taxon>Ecdysozoa</taxon>
        <taxon>Arthropoda</taxon>
        <taxon>Hexapoda</taxon>
        <taxon>Insecta</taxon>
        <taxon>Pterygota</taxon>
        <taxon>Neoptera</taxon>
        <taxon>Endopterygota</taxon>
        <taxon>Hymenoptera</taxon>
        <taxon>Apocrita</taxon>
        <taxon>Aculeata</taxon>
        <taxon>Vespoidea</taxon>
        <taxon>Vespidae</taxon>
        <taxon>Vespinae</taxon>
        <taxon>Vespula</taxon>
    </lineage>
</organism>
<name>A0A834IXS4_VESVU</name>
<evidence type="ECO:0000256" key="6">
    <source>
        <dbReference type="ARBA" id="ARBA00023015"/>
    </source>
</evidence>
<dbReference type="InterPro" id="IPR026516">
    <property type="entry name" value="THAP1/10"/>
</dbReference>
<dbReference type="InterPro" id="IPR006612">
    <property type="entry name" value="THAP_Znf"/>
</dbReference>
<dbReference type="SUPFAM" id="SSF57716">
    <property type="entry name" value="Glucocorticoid receptor-like (DNA-binding domain)"/>
    <property type="match status" value="1"/>
</dbReference>
<evidence type="ECO:0000256" key="2">
    <source>
        <dbReference type="ARBA" id="ARBA00006177"/>
    </source>
</evidence>
<dbReference type="PANTHER" id="PTHR46600">
    <property type="entry name" value="THAP DOMAIN-CONTAINING"/>
    <property type="match status" value="1"/>
</dbReference>
<evidence type="ECO:0000256" key="7">
    <source>
        <dbReference type="ARBA" id="ARBA00023054"/>
    </source>
</evidence>
<evidence type="ECO:0000256" key="12">
    <source>
        <dbReference type="PROSITE-ProRule" id="PRU00309"/>
    </source>
</evidence>
<dbReference type="InterPro" id="IPR038441">
    <property type="entry name" value="THAP_Znf_sf"/>
</dbReference>